<dbReference type="Gene3D" id="3.90.550.10">
    <property type="entry name" value="Spore Coat Polysaccharide Biosynthesis Protein SpsA, Chain A"/>
    <property type="match status" value="1"/>
</dbReference>
<proteinExistence type="predicted"/>
<sequence length="359" mass="41823">MKLINNLTITNLLIDTAHKKLSIVIPLYNLEEYISRCLDSLLNQNIPEEDYEIVIINDGSTDSGPCLVNNYLQKHSHIQIHNQSNAGVAEARNRGLEFASGEYIYFIDGDDYLLPGVLGYILNSLDRYELDILGFKSKVTSSGTDYSSDTGKVCLNSLEVVNGQRFIETIDFRNEIWWYVVRKDFLMETGIKFFKNTSLDDTIFTTQILLKAERTAFIPMDAHRYFVRPGSIMNNTNPRRYIKLIEDFEFTALKLHEALRDHPEISDKCREKLIERKQAFVFFMLVRILKSEMTITEVKNAFERMKKINAYPLDAFPAEGYNRFVYGSITWVFNRQQLYLLLFRLINPFFRLKNYLLGS</sequence>
<keyword evidence="3" id="KW-1185">Reference proteome</keyword>
<accession>A0A6P0UEY3</accession>
<evidence type="ECO:0000259" key="1">
    <source>
        <dbReference type="Pfam" id="PF00535"/>
    </source>
</evidence>
<dbReference type="Pfam" id="PF00535">
    <property type="entry name" value="Glycos_transf_2"/>
    <property type="match status" value="1"/>
</dbReference>
<evidence type="ECO:0000313" key="2">
    <source>
        <dbReference type="EMBL" id="NER11824.1"/>
    </source>
</evidence>
<dbReference type="AlphaFoldDB" id="A0A6P0UEY3"/>
<dbReference type="SUPFAM" id="SSF53448">
    <property type="entry name" value="Nucleotide-diphospho-sugar transferases"/>
    <property type="match status" value="1"/>
</dbReference>
<dbReference type="PANTHER" id="PTHR22916">
    <property type="entry name" value="GLYCOSYLTRANSFERASE"/>
    <property type="match status" value="1"/>
</dbReference>
<dbReference type="InterPro" id="IPR029044">
    <property type="entry name" value="Nucleotide-diphossugar_trans"/>
</dbReference>
<dbReference type="GO" id="GO:0016758">
    <property type="term" value="F:hexosyltransferase activity"/>
    <property type="evidence" value="ECO:0007669"/>
    <property type="project" value="UniProtKB-ARBA"/>
</dbReference>
<gene>
    <name evidence="2" type="ORF">GWK08_00070</name>
</gene>
<dbReference type="Proteomes" id="UP000468581">
    <property type="component" value="Unassembled WGS sequence"/>
</dbReference>
<dbReference type="EMBL" id="JAABOO010000001">
    <property type="protein sequence ID" value="NER11824.1"/>
    <property type="molecule type" value="Genomic_DNA"/>
</dbReference>
<dbReference type="RefSeq" id="WP_163604860.1">
    <property type="nucleotide sequence ID" value="NZ_JAABOO010000001.1"/>
</dbReference>
<dbReference type="PANTHER" id="PTHR22916:SF3">
    <property type="entry name" value="UDP-GLCNAC:BETAGAL BETA-1,3-N-ACETYLGLUCOSAMINYLTRANSFERASE-LIKE PROTEIN 1"/>
    <property type="match status" value="1"/>
</dbReference>
<feature type="domain" description="Glycosyltransferase 2-like" evidence="1">
    <location>
        <begin position="22"/>
        <end position="145"/>
    </location>
</feature>
<evidence type="ECO:0000313" key="3">
    <source>
        <dbReference type="Proteomes" id="UP000468581"/>
    </source>
</evidence>
<organism evidence="2 3">
    <name type="scientific">Leptobacterium flavescens</name>
    <dbReference type="NCBI Taxonomy" id="472055"/>
    <lineage>
        <taxon>Bacteria</taxon>
        <taxon>Pseudomonadati</taxon>
        <taxon>Bacteroidota</taxon>
        <taxon>Flavobacteriia</taxon>
        <taxon>Flavobacteriales</taxon>
        <taxon>Flavobacteriaceae</taxon>
        <taxon>Leptobacterium</taxon>
    </lineage>
</organism>
<reference evidence="2 3" key="1">
    <citation type="submission" date="2020-01" db="EMBL/GenBank/DDBJ databases">
        <title>Leptobacterium flavescens.</title>
        <authorList>
            <person name="Wang G."/>
        </authorList>
    </citation>
    <scope>NUCLEOTIDE SEQUENCE [LARGE SCALE GENOMIC DNA]</scope>
    <source>
        <strain evidence="2 3">KCTC 22160</strain>
    </source>
</reference>
<keyword evidence="2" id="KW-0808">Transferase</keyword>
<dbReference type="InterPro" id="IPR001173">
    <property type="entry name" value="Glyco_trans_2-like"/>
</dbReference>
<protein>
    <submittedName>
        <fullName evidence="2">Glycosyltransferase</fullName>
    </submittedName>
</protein>
<dbReference type="CDD" id="cd00761">
    <property type="entry name" value="Glyco_tranf_GTA_type"/>
    <property type="match status" value="1"/>
</dbReference>
<name>A0A6P0UEY3_9FLAO</name>
<comment type="caution">
    <text evidence="2">The sequence shown here is derived from an EMBL/GenBank/DDBJ whole genome shotgun (WGS) entry which is preliminary data.</text>
</comment>